<organism evidence="2 3">
    <name type="scientific">Fulvitalea axinellae</name>
    <dbReference type="NCBI Taxonomy" id="1182444"/>
    <lineage>
        <taxon>Bacteria</taxon>
        <taxon>Pseudomonadati</taxon>
        <taxon>Bacteroidota</taxon>
        <taxon>Cytophagia</taxon>
        <taxon>Cytophagales</taxon>
        <taxon>Persicobacteraceae</taxon>
        <taxon>Fulvitalea</taxon>
    </lineage>
</organism>
<dbReference type="RefSeq" id="WP_338392627.1">
    <property type="nucleotide sequence ID" value="NZ_AP025314.1"/>
</dbReference>
<dbReference type="Proteomes" id="UP001348817">
    <property type="component" value="Chromosome"/>
</dbReference>
<dbReference type="Pfam" id="PF19573">
    <property type="entry name" value="DUF6089"/>
    <property type="match status" value="1"/>
</dbReference>
<evidence type="ECO:0000313" key="3">
    <source>
        <dbReference type="Proteomes" id="UP001348817"/>
    </source>
</evidence>
<evidence type="ECO:0000259" key="1">
    <source>
        <dbReference type="Pfam" id="PF19573"/>
    </source>
</evidence>
<protein>
    <recommendedName>
        <fullName evidence="1">DUF6089 domain-containing protein</fullName>
    </recommendedName>
</protein>
<sequence length="253" mass="28532">MKSKKVNFRSVKWPLALALALTLTVAVGLPTFGQKHEIGIGGGIVNYTGDLQQSYRLKYSSPGINAFYRRNVSDAWSFRFQLLLGQIREADAEPYDSFAFKRSAAFSDYFYEASVMAEYTFFDYKSGRGFMDFSPYLFGGIGVMGYTGNSIWRQRNEDTGAWEGKKESHGQIALPTIPFGVGVKYSLNPRFELGIEFGARKVFTDELDNISGLRASDGSSYGHGNPETDDWYYFTGITVSYTFFKVPCPYDFY</sequence>
<dbReference type="InterPro" id="IPR011250">
    <property type="entry name" value="OMP/PagP_B-barrel"/>
</dbReference>
<dbReference type="SUPFAM" id="SSF56925">
    <property type="entry name" value="OMPA-like"/>
    <property type="match status" value="1"/>
</dbReference>
<proteinExistence type="predicted"/>
<gene>
    <name evidence="2" type="ORF">FUAX_35420</name>
</gene>
<feature type="domain" description="DUF6089" evidence="1">
    <location>
        <begin position="30"/>
        <end position="248"/>
    </location>
</feature>
<dbReference type="InterPro" id="IPR045743">
    <property type="entry name" value="DUF6089"/>
</dbReference>
<name>A0AAU9DIX4_9BACT</name>
<dbReference type="KEGG" id="fax:FUAX_35420"/>
<accession>A0AAU9DIX4</accession>
<reference evidence="2 3" key="1">
    <citation type="submission" date="2021-12" db="EMBL/GenBank/DDBJ databases">
        <title>Genome sequencing of bacteria with rrn-lacking chromosome and rrn-plasmid.</title>
        <authorList>
            <person name="Anda M."/>
            <person name="Iwasaki W."/>
        </authorList>
    </citation>
    <scope>NUCLEOTIDE SEQUENCE [LARGE SCALE GENOMIC DNA]</scope>
    <source>
        <strain evidence="2 3">DSM 100852</strain>
    </source>
</reference>
<keyword evidence="3" id="KW-1185">Reference proteome</keyword>
<dbReference type="EMBL" id="AP025314">
    <property type="protein sequence ID" value="BDD11110.1"/>
    <property type="molecule type" value="Genomic_DNA"/>
</dbReference>
<dbReference type="AlphaFoldDB" id="A0AAU9DIX4"/>
<evidence type="ECO:0000313" key="2">
    <source>
        <dbReference type="EMBL" id="BDD11110.1"/>
    </source>
</evidence>